<organism evidence="1 2">
    <name type="scientific">Zalaria obscura</name>
    <dbReference type="NCBI Taxonomy" id="2024903"/>
    <lineage>
        <taxon>Eukaryota</taxon>
        <taxon>Fungi</taxon>
        <taxon>Dikarya</taxon>
        <taxon>Ascomycota</taxon>
        <taxon>Pezizomycotina</taxon>
        <taxon>Dothideomycetes</taxon>
        <taxon>Dothideomycetidae</taxon>
        <taxon>Dothideales</taxon>
        <taxon>Zalariaceae</taxon>
        <taxon>Zalaria</taxon>
    </lineage>
</organism>
<dbReference type="Proteomes" id="UP001320706">
    <property type="component" value="Unassembled WGS sequence"/>
</dbReference>
<proteinExistence type="predicted"/>
<evidence type="ECO:0000313" key="2">
    <source>
        <dbReference type="Proteomes" id="UP001320706"/>
    </source>
</evidence>
<keyword evidence="2" id="KW-1185">Reference proteome</keyword>
<reference evidence="1" key="1">
    <citation type="submission" date="2024-02" db="EMBL/GenBank/DDBJ databases">
        <title>Metagenome Assembled Genome of Zalaria obscura JY119.</title>
        <authorList>
            <person name="Vighnesh L."/>
            <person name="Jagadeeshwari U."/>
            <person name="Venkata Ramana C."/>
            <person name="Sasikala C."/>
        </authorList>
    </citation>
    <scope>NUCLEOTIDE SEQUENCE</scope>
    <source>
        <strain evidence="1">JY119</strain>
    </source>
</reference>
<name>A0ACC3SM31_9PEZI</name>
<comment type="caution">
    <text evidence="1">The sequence shown here is derived from an EMBL/GenBank/DDBJ whole genome shotgun (WGS) entry which is preliminary data.</text>
</comment>
<gene>
    <name evidence="1" type="ORF">M8818_002372</name>
</gene>
<accession>A0ACC3SM31</accession>
<evidence type="ECO:0000313" key="1">
    <source>
        <dbReference type="EMBL" id="KAK8214789.1"/>
    </source>
</evidence>
<sequence>MARGRYPTVTTNYYTKDLAPPLNRLCTRRHWPDPTYHLYSTTSAATSPTHSPSSSSYPPSSSSPRSGYHCIVRVNNREYRTSVAYETEDLARDAAATCAYMICRNFSSCDGMLRGRWHGSGSWTDETSVGGAYSGMSGNGGMGVRMGGFEGAVVQGRLVAIGAGRKRERGGEGVRSMEGPVRDERIEEEGFGEGSGSESSGGTSPRSINSAFSQGR</sequence>
<dbReference type="EMBL" id="JAMKPW020000010">
    <property type="protein sequence ID" value="KAK8214789.1"/>
    <property type="molecule type" value="Genomic_DNA"/>
</dbReference>
<protein>
    <submittedName>
        <fullName evidence="1">Uncharacterized protein</fullName>
    </submittedName>
</protein>